<evidence type="ECO:0000256" key="2">
    <source>
        <dbReference type="ARBA" id="ARBA00023125"/>
    </source>
</evidence>
<reference evidence="5 6" key="1">
    <citation type="submission" date="2020-03" db="EMBL/GenBank/DDBJ databases">
        <title>Genomic Encyclopedia of Type Strains, Phase IV (KMG-IV): sequencing the most valuable type-strain genomes for metagenomic binning, comparative biology and taxonomic classification.</title>
        <authorList>
            <person name="Goeker M."/>
        </authorList>
    </citation>
    <scope>NUCLEOTIDE SEQUENCE [LARGE SCALE GENOMIC DNA]</scope>
    <source>
        <strain evidence="5 6">DSM 105096</strain>
    </source>
</reference>
<dbReference type="Gene3D" id="3.30.70.100">
    <property type="match status" value="1"/>
</dbReference>
<dbReference type="Gene3D" id="1.10.10.60">
    <property type="entry name" value="Homeodomain-like"/>
    <property type="match status" value="1"/>
</dbReference>
<sequence length="187" mass="21289">MKLETLHIDNMVCPRCATAVTEVLKELGWEVRSVELGSATGIPPAGWTGEEELERRLQRIGLKLADEGSLIGRMKGLIIEYVHHEKKWPNQVLSDVLAESLNRSYGHLSRNFSEVADRTIEDFYQAHRIERARQLLHQTDLPISEIAPQLRYGTAAHFSNSFRQHTGQSPSAFKRSKNYVPKDLTRV</sequence>
<keyword evidence="1" id="KW-0805">Transcription regulation</keyword>
<dbReference type="RefSeq" id="WP_168036620.1">
    <property type="nucleotide sequence ID" value="NZ_JAATJH010000002.1"/>
</dbReference>
<comment type="caution">
    <text evidence="5">The sequence shown here is derived from an EMBL/GenBank/DDBJ whole genome shotgun (WGS) entry which is preliminary data.</text>
</comment>
<evidence type="ECO:0000259" key="4">
    <source>
        <dbReference type="PROSITE" id="PS01124"/>
    </source>
</evidence>
<keyword evidence="2" id="KW-0238">DNA-binding</keyword>
<dbReference type="SUPFAM" id="SSF55008">
    <property type="entry name" value="HMA, heavy metal-associated domain"/>
    <property type="match status" value="1"/>
</dbReference>
<dbReference type="PANTHER" id="PTHR43280:SF28">
    <property type="entry name" value="HTH-TYPE TRANSCRIPTIONAL ACTIVATOR RHAS"/>
    <property type="match status" value="1"/>
</dbReference>
<keyword evidence="6" id="KW-1185">Reference proteome</keyword>
<dbReference type="EMBL" id="JAATJH010000002">
    <property type="protein sequence ID" value="NJC25845.1"/>
    <property type="molecule type" value="Genomic_DNA"/>
</dbReference>
<proteinExistence type="predicted"/>
<dbReference type="InterPro" id="IPR018060">
    <property type="entry name" value="HTH_AraC"/>
</dbReference>
<evidence type="ECO:0000256" key="1">
    <source>
        <dbReference type="ARBA" id="ARBA00023015"/>
    </source>
</evidence>
<evidence type="ECO:0000313" key="5">
    <source>
        <dbReference type="EMBL" id="NJC25845.1"/>
    </source>
</evidence>
<dbReference type="PANTHER" id="PTHR43280">
    <property type="entry name" value="ARAC-FAMILY TRANSCRIPTIONAL REGULATOR"/>
    <property type="match status" value="1"/>
</dbReference>
<evidence type="ECO:0000313" key="6">
    <source>
        <dbReference type="Proteomes" id="UP000770785"/>
    </source>
</evidence>
<accession>A0ABX0X9A9</accession>
<dbReference type="SMART" id="SM00342">
    <property type="entry name" value="HTH_ARAC"/>
    <property type="match status" value="1"/>
</dbReference>
<dbReference type="SUPFAM" id="SSF46689">
    <property type="entry name" value="Homeodomain-like"/>
    <property type="match status" value="1"/>
</dbReference>
<evidence type="ECO:0000256" key="3">
    <source>
        <dbReference type="ARBA" id="ARBA00023163"/>
    </source>
</evidence>
<name>A0ABX0X9A9_9BACT</name>
<dbReference type="PROSITE" id="PS01124">
    <property type="entry name" value="HTH_ARAC_FAMILY_2"/>
    <property type="match status" value="1"/>
</dbReference>
<dbReference type="InterPro" id="IPR036163">
    <property type="entry name" value="HMA_dom_sf"/>
</dbReference>
<dbReference type="Proteomes" id="UP000770785">
    <property type="component" value="Unassembled WGS sequence"/>
</dbReference>
<dbReference type="Pfam" id="PF12833">
    <property type="entry name" value="HTH_18"/>
    <property type="match status" value="1"/>
</dbReference>
<feature type="domain" description="HTH araC/xylS-type" evidence="4">
    <location>
        <begin position="76"/>
        <end position="176"/>
    </location>
</feature>
<gene>
    <name evidence="5" type="ORF">GGR27_001344</name>
</gene>
<protein>
    <submittedName>
        <fullName evidence="5">AraC-like DNA-binding protein</fullName>
    </submittedName>
</protein>
<keyword evidence="3" id="KW-0804">Transcription</keyword>
<dbReference type="InterPro" id="IPR009057">
    <property type="entry name" value="Homeodomain-like_sf"/>
</dbReference>
<organism evidence="5 6">
    <name type="scientific">Neolewinella antarctica</name>
    <dbReference type="NCBI Taxonomy" id="442734"/>
    <lineage>
        <taxon>Bacteria</taxon>
        <taxon>Pseudomonadati</taxon>
        <taxon>Bacteroidota</taxon>
        <taxon>Saprospiria</taxon>
        <taxon>Saprospirales</taxon>
        <taxon>Lewinellaceae</taxon>
        <taxon>Neolewinella</taxon>
    </lineage>
</organism>